<dbReference type="EMBL" id="KV428069">
    <property type="protein sequence ID" value="KZT38125.1"/>
    <property type="molecule type" value="Genomic_DNA"/>
</dbReference>
<sequence length="445" mass="51348">MISKQNLDSTSHPSLLGTSRPPTVTHSNGGTLNLPFKSSRRDSKRNVYSHARLPWELLRNIIRGLEFEPSFKLFDRQHLDPALFVLARTCRALQVEAERVIYRRIVFRNGTAEALHIGSMLSNRAAEYVETLCVTHVSYPMHEPFPEDDRPATSLAHSLPFGRMKRLRSLNISFPPFRETIEEEVEEIEFFKVISQKLPPDTLHDFISTDQGNLEDLRFLGQQNQLRRLVASKLPDELLAPSTFPNLLDLKLERSEINQSLQILDTQALRALWVSFHDAHLNRPFCGVSLTVLDIEFDFVSPSDWVLLLNLRVVDCPNIVFLSLWLSLIGIEPMFLPWDEDENADWLSPIMEVLGRWRRMQALELRAWTSTPPDTLISRIKDACKTPGLCSVWLHARRPDHDATFKLWRDDCQAWCVSQPKSDHVHDWRDHWKAISMEAPLTLPN</sequence>
<keyword evidence="3" id="KW-1185">Reference proteome</keyword>
<dbReference type="OrthoDB" id="3232239at2759"/>
<accession>A0A166D4G5</accession>
<evidence type="ECO:0000256" key="1">
    <source>
        <dbReference type="SAM" id="MobiDB-lite"/>
    </source>
</evidence>
<evidence type="ECO:0008006" key="4">
    <source>
        <dbReference type="Google" id="ProtNLM"/>
    </source>
</evidence>
<protein>
    <recommendedName>
        <fullName evidence="4">F-box domain-containing protein</fullName>
    </recommendedName>
</protein>
<dbReference type="AlphaFoldDB" id="A0A166D4G5"/>
<reference evidence="2 3" key="1">
    <citation type="journal article" date="2016" name="Mol. Biol. Evol.">
        <title>Comparative Genomics of Early-Diverging Mushroom-Forming Fungi Provides Insights into the Origins of Lignocellulose Decay Capabilities.</title>
        <authorList>
            <person name="Nagy L.G."/>
            <person name="Riley R."/>
            <person name="Tritt A."/>
            <person name="Adam C."/>
            <person name="Daum C."/>
            <person name="Floudas D."/>
            <person name="Sun H."/>
            <person name="Yadav J.S."/>
            <person name="Pangilinan J."/>
            <person name="Larsson K.H."/>
            <person name="Matsuura K."/>
            <person name="Barry K."/>
            <person name="Labutti K."/>
            <person name="Kuo R."/>
            <person name="Ohm R.A."/>
            <person name="Bhattacharya S.S."/>
            <person name="Shirouzu T."/>
            <person name="Yoshinaga Y."/>
            <person name="Martin F.M."/>
            <person name="Grigoriev I.V."/>
            <person name="Hibbett D.S."/>
        </authorList>
    </citation>
    <scope>NUCLEOTIDE SEQUENCE [LARGE SCALE GENOMIC DNA]</scope>
    <source>
        <strain evidence="2 3">HHB10207 ss-3</strain>
    </source>
</reference>
<organism evidence="2 3">
    <name type="scientific">Sistotremastrum suecicum HHB10207 ss-3</name>
    <dbReference type="NCBI Taxonomy" id="1314776"/>
    <lineage>
        <taxon>Eukaryota</taxon>
        <taxon>Fungi</taxon>
        <taxon>Dikarya</taxon>
        <taxon>Basidiomycota</taxon>
        <taxon>Agaricomycotina</taxon>
        <taxon>Agaricomycetes</taxon>
        <taxon>Sistotremastrales</taxon>
        <taxon>Sistotremastraceae</taxon>
        <taxon>Sistotremastrum</taxon>
    </lineage>
</organism>
<evidence type="ECO:0000313" key="3">
    <source>
        <dbReference type="Proteomes" id="UP000076798"/>
    </source>
</evidence>
<feature type="region of interest" description="Disordered" evidence="1">
    <location>
        <begin position="1"/>
        <end position="38"/>
    </location>
</feature>
<gene>
    <name evidence="2" type="ORF">SISSUDRAFT_1047489</name>
</gene>
<name>A0A166D4G5_9AGAM</name>
<proteinExistence type="predicted"/>
<feature type="compositionally biased region" description="Polar residues" evidence="1">
    <location>
        <begin position="1"/>
        <end position="31"/>
    </location>
</feature>
<dbReference type="Proteomes" id="UP000076798">
    <property type="component" value="Unassembled WGS sequence"/>
</dbReference>
<evidence type="ECO:0000313" key="2">
    <source>
        <dbReference type="EMBL" id="KZT38125.1"/>
    </source>
</evidence>